<sequence length="159" mass="16878">MNKQSADTTPASAIPLTKHDKPAFLNPETLPWMPWVMPGTHYRLMDVDVRSGGFTLFLKVDPGAEAPPHGHIGAVEGVILEGGFAYDDDAGSKGDYICEQAAAIHQPVSPDGCVMFAIVHGPLVGYNEDGTIAGIVDAKTMYEMATADGVADHISADFH</sequence>
<gene>
    <name evidence="2" type="ORF">KIN_32420</name>
</gene>
<dbReference type="SUPFAM" id="SSF51182">
    <property type="entry name" value="RmlC-like cupins"/>
    <property type="match status" value="1"/>
</dbReference>
<dbReference type="AlphaFoldDB" id="A0A6N6JLL3"/>
<dbReference type="Gene3D" id="2.60.120.10">
    <property type="entry name" value="Jelly Rolls"/>
    <property type="match status" value="1"/>
</dbReference>
<protein>
    <recommendedName>
        <fullName evidence="1">ChrR-like cupin domain-containing protein</fullName>
    </recommendedName>
</protein>
<dbReference type="InterPro" id="IPR025979">
    <property type="entry name" value="ChrR-like_cupin_dom"/>
</dbReference>
<name>A0A6N6JLL3_9RHOB</name>
<accession>A0A6N6JLL3</accession>
<dbReference type="InterPro" id="IPR014710">
    <property type="entry name" value="RmlC-like_jellyroll"/>
</dbReference>
<keyword evidence="3" id="KW-1185">Reference proteome</keyword>
<feature type="domain" description="ChrR-like cupin" evidence="1">
    <location>
        <begin position="23"/>
        <end position="123"/>
    </location>
</feature>
<dbReference type="OrthoDB" id="564955at2"/>
<dbReference type="InterPro" id="IPR011051">
    <property type="entry name" value="RmlC_Cupin_sf"/>
</dbReference>
<proteinExistence type="predicted"/>
<evidence type="ECO:0000313" key="2">
    <source>
        <dbReference type="EMBL" id="GFE66168.1"/>
    </source>
</evidence>
<comment type="caution">
    <text evidence="2">The sequence shown here is derived from an EMBL/GenBank/DDBJ whole genome shotgun (WGS) entry which is preliminary data.</text>
</comment>
<dbReference type="CDD" id="cd20302">
    <property type="entry name" value="cupin_DAD"/>
    <property type="match status" value="1"/>
</dbReference>
<reference evidence="2 3" key="1">
    <citation type="submission" date="2019-12" db="EMBL/GenBank/DDBJ databases">
        <title>Litoreibacter badius sp. nov., a novel bacteriochlorophyll a-containing bacterium in the genus Litoreibacter.</title>
        <authorList>
            <person name="Kanamuro M."/>
            <person name="Takabe Y."/>
            <person name="Mori K."/>
            <person name="Takaichi S."/>
            <person name="Hanada S."/>
        </authorList>
    </citation>
    <scope>NUCLEOTIDE SEQUENCE [LARGE SCALE GENOMIC DNA]</scope>
    <source>
        <strain evidence="2 3">K6</strain>
    </source>
</reference>
<evidence type="ECO:0000313" key="3">
    <source>
        <dbReference type="Proteomes" id="UP000436822"/>
    </source>
</evidence>
<dbReference type="Proteomes" id="UP000436822">
    <property type="component" value="Unassembled WGS sequence"/>
</dbReference>
<organism evidence="2 3">
    <name type="scientific">Litoreibacter roseus</name>
    <dbReference type="NCBI Taxonomy" id="2601869"/>
    <lineage>
        <taxon>Bacteria</taxon>
        <taxon>Pseudomonadati</taxon>
        <taxon>Pseudomonadota</taxon>
        <taxon>Alphaproteobacteria</taxon>
        <taxon>Rhodobacterales</taxon>
        <taxon>Roseobacteraceae</taxon>
        <taxon>Litoreibacter</taxon>
    </lineage>
</organism>
<dbReference type="EMBL" id="BLJE01000004">
    <property type="protein sequence ID" value="GFE66168.1"/>
    <property type="molecule type" value="Genomic_DNA"/>
</dbReference>
<dbReference type="Pfam" id="PF12973">
    <property type="entry name" value="Cupin_7"/>
    <property type="match status" value="1"/>
</dbReference>
<dbReference type="RefSeq" id="WP_159808984.1">
    <property type="nucleotide sequence ID" value="NZ_BLJE01000004.1"/>
</dbReference>
<evidence type="ECO:0000259" key="1">
    <source>
        <dbReference type="Pfam" id="PF12973"/>
    </source>
</evidence>